<evidence type="ECO:0000313" key="8">
    <source>
        <dbReference type="EMBL" id="KAH9290328.1"/>
    </source>
</evidence>
<protein>
    <recommendedName>
        <fullName evidence="7">Plant bHLH transcription factor ACT-like domain-containing protein</fullName>
    </recommendedName>
</protein>
<dbReference type="InterPro" id="IPR036638">
    <property type="entry name" value="HLH_DNA-bd_sf"/>
</dbReference>
<feature type="coiled-coil region" evidence="5">
    <location>
        <begin position="7"/>
        <end position="34"/>
    </location>
</feature>
<keyword evidence="2" id="KW-0805">Transcription regulation</keyword>
<feature type="region of interest" description="Disordered" evidence="6">
    <location>
        <begin position="39"/>
        <end position="62"/>
    </location>
</feature>
<dbReference type="InterPro" id="IPR052610">
    <property type="entry name" value="bHLH_transcription_regulator"/>
</dbReference>
<comment type="caution">
    <text evidence="8">The sequence shown here is derived from an EMBL/GenBank/DDBJ whole genome shotgun (WGS) entry which is preliminary data.</text>
</comment>
<feature type="domain" description="Plant bHLH transcription factor ACT-like" evidence="7">
    <location>
        <begin position="72"/>
        <end position="138"/>
    </location>
</feature>
<evidence type="ECO:0000313" key="9">
    <source>
        <dbReference type="Proteomes" id="UP000824469"/>
    </source>
</evidence>
<gene>
    <name evidence="8" type="ORF">KI387_034445</name>
</gene>
<reference evidence="8 9" key="1">
    <citation type="journal article" date="2021" name="Nat. Plants">
        <title>The Taxus genome provides insights into paclitaxel biosynthesis.</title>
        <authorList>
            <person name="Xiong X."/>
            <person name="Gou J."/>
            <person name="Liao Q."/>
            <person name="Li Y."/>
            <person name="Zhou Q."/>
            <person name="Bi G."/>
            <person name="Li C."/>
            <person name="Du R."/>
            <person name="Wang X."/>
            <person name="Sun T."/>
            <person name="Guo L."/>
            <person name="Liang H."/>
            <person name="Lu P."/>
            <person name="Wu Y."/>
            <person name="Zhang Z."/>
            <person name="Ro D.K."/>
            <person name="Shang Y."/>
            <person name="Huang S."/>
            <person name="Yan J."/>
        </authorList>
    </citation>
    <scope>NUCLEOTIDE SEQUENCE [LARGE SCALE GENOMIC DNA]</scope>
    <source>
        <strain evidence="8">Ta-2019</strain>
    </source>
</reference>
<accession>A0AA38C5J3</accession>
<dbReference type="GO" id="GO:0005634">
    <property type="term" value="C:nucleus"/>
    <property type="evidence" value="ECO:0007669"/>
    <property type="project" value="UniProtKB-SubCell"/>
</dbReference>
<dbReference type="OMA" id="EARCCDQ"/>
<evidence type="ECO:0000256" key="1">
    <source>
        <dbReference type="ARBA" id="ARBA00004123"/>
    </source>
</evidence>
<dbReference type="GO" id="GO:0046983">
    <property type="term" value="F:protein dimerization activity"/>
    <property type="evidence" value="ECO:0007669"/>
    <property type="project" value="InterPro"/>
</dbReference>
<keyword evidence="5" id="KW-0175">Coiled coil</keyword>
<evidence type="ECO:0000256" key="4">
    <source>
        <dbReference type="ARBA" id="ARBA00023242"/>
    </source>
</evidence>
<dbReference type="EMBL" id="JAHRHJ020003813">
    <property type="protein sequence ID" value="KAH9290328.1"/>
    <property type="molecule type" value="Genomic_DNA"/>
</dbReference>
<evidence type="ECO:0000256" key="2">
    <source>
        <dbReference type="ARBA" id="ARBA00023015"/>
    </source>
</evidence>
<keyword evidence="3" id="KW-0804">Transcription</keyword>
<sequence>MDKASVLDDTIKYVKKLQERLDVLEQQTAKKTLQSVVYVNKSPSSSKPAKTRSEETLSDPKPFLTPEIEARLVDKSVLIRIHCEKKKGLLGKFLAELEKLHLLVLNASILSFSETTLDLTLSAQVEEGCALTVTNIVKNLEAIFKKMI</sequence>
<dbReference type="PANTHER" id="PTHR45959:SF2">
    <property type="entry name" value="BHLH TRANSCRIPTION FACTOR"/>
    <property type="match status" value="1"/>
</dbReference>
<dbReference type="InterPro" id="IPR054502">
    <property type="entry name" value="bHLH-TF_ACT-like_plant"/>
</dbReference>
<comment type="subcellular location">
    <subcellularLocation>
        <location evidence="1">Nucleus</location>
    </subcellularLocation>
</comment>
<dbReference type="Proteomes" id="UP000824469">
    <property type="component" value="Unassembled WGS sequence"/>
</dbReference>
<name>A0AA38C5J3_TAXCH</name>
<organism evidence="8 9">
    <name type="scientific">Taxus chinensis</name>
    <name type="common">Chinese yew</name>
    <name type="synonym">Taxus wallichiana var. chinensis</name>
    <dbReference type="NCBI Taxonomy" id="29808"/>
    <lineage>
        <taxon>Eukaryota</taxon>
        <taxon>Viridiplantae</taxon>
        <taxon>Streptophyta</taxon>
        <taxon>Embryophyta</taxon>
        <taxon>Tracheophyta</taxon>
        <taxon>Spermatophyta</taxon>
        <taxon>Pinopsida</taxon>
        <taxon>Pinidae</taxon>
        <taxon>Conifers II</taxon>
        <taxon>Cupressales</taxon>
        <taxon>Taxaceae</taxon>
        <taxon>Taxus</taxon>
    </lineage>
</organism>
<dbReference type="Pfam" id="PF22754">
    <property type="entry name" value="bHLH-TF_ACT-like_plant"/>
    <property type="match status" value="1"/>
</dbReference>
<evidence type="ECO:0000259" key="7">
    <source>
        <dbReference type="Pfam" id="PF22754"/>
    </source>
</evidence>
<dbReference type="Gene3D" id="4.10.280.10">
    <property type="entry name" value="Helix-loop-helix DNA-binding domain"/>
    <property type="match status" value="1"/>
</dbReference>
<dbReference type="AlphaFoldDB" id="A0AA38C5J3"/>
<keyword evidence="4" id="KW-0539">Nucleus</keyword>
<dbReference type="PANTHER" id="PTHR45959">
    <property type="entry name" value="BHLH TRANSCRIPTION FACTOR"/>
    <property type="match status" value="1"/>
</dbReference>
<dbReference type="SUPFAM" id="SSF47459">
    <property type="entry name" value="HLH, helix-loop-helix DNA-binding domain"/>
    <property type="match status" value="1"/>
</dbReference>
<proteinExistence type="predicted"/>
<evidence type="ECO:0000256" key="5">
    <source>
        <dbReference type="SAM" id="Coils"/>
    </source>
</evidence>
<evidence type="ECO:0000256" key="3">
    <source>
        <dbReference type="ARBA" id="ARBA00023163"/>
    </source>
</evidence>
<evidence type="ECO:0000256" key="6">
    <source>
        <dbReference type="SAM" id="MobiDB-lite"/>
    </source>
</evidence>
<keyword evidence="9" id="KW-1185">Reference proteome</keyword>
<feature type="compositionally biased region" description="Polar residues" evidence="6">
    <location>
        <begin position="39"/>
        <end position="48"/>
    </location>
</feature>